<reference evidence="3 6" key="2">
    <citation type="submission" date="2022-05" db="EMBL/GenBank/DDBJ databases">
        <title>Genome Sequencing of Bee-Associated Microbes.</title>
        <authorList>
            <person name="Dunlap C."/>
        </authorList>
    </citation>
    <scope>NUCLEOTIDE SEQUENCE [LARGE SCALE GENOMIC DNA]</scope>
    <source>
        <strain evidence="3 6">NRRL B-23120</strain>
    </source>
</reference>
<dbReference type="GeneID" id="95376414"/>
<evidence type="ECO:0000256" key="1">
    <source>
        <dbReference type="SAM" id="Phobius"/>
    </source>
</evidence>
<dbReference type="RefSeq" id="WP_042226039.1">
    <property type="nucleotide sequence ID" value="NZ_CP026520.1"/>
</dbReference>
<dbReference type="KEGG" id="pchi:PC41400_16510"/>
<reference evidence="4 5" key="1">
    <citation type="submission" date="2018-01" db="EMBL/GenBank/DDBJ databases">
        <title>The whole genome sequencing and assembly of Paenibacillus chitinolyticus KCCM 41400 strain.</title>
        <authorList>
            <person name="Kim J.-Y."/>
            <person name="Park M.-K."/>
            <person name="Lee Y.-J."/>
            <person name="Yi H."/>
            <person name="Bahn Y.-S."/>
            <person name="Kim J.F."/>
            <person name="Lee D.-W."/>
        </authorList>
    </citation>
    <scope>NUCLEOTIDE SEQUENCE [LARGE SCALE GENOMIC DNA]</scope>
    <source>
        <strain evidence="4 5">KCCM 41400</strain>
    </source>
</reference>
<feature type="transmembrane region" description="Helical" evidence="1">
    <location>
        <begin position="12"/>
        <end position="36"/>
    </location>
</feature>
<dbReference type="Proteomes" id="UP000288943">
    <property type="component" value="Chromosome"/>
</dbReference>
<feature type="transmembrane region" description="Helical" evidence="1">
    <location>
        <begin position="48"/>
        <end position="67"/>
    </location>
</feature>
<dbReference type="OrthoDB" id="1750577at2"/>
<name>A0A410WXP4_9BACL</name>
<evidence type="ECO:0000313" key="6">
    <source>
        <dbReference type="Proteomes" id="UP001527202"/>
    </source>
</evidence>
<dbReference type="EMBL" id="JAMDMJ010000029">
    <property type="protein sequence ID" value="MCY9598178.1"/>
    <property type="molecule type" value="Genomic_DNA"/>
</dbReference>
<dbReference type="AlphaFoldDB" id="A0A410WXP4"/>
<protein>
    <submittedName>
        <fullName evidence="3">PH domain-containing protein</fullName>
    </submittedName>
</protein>
<keyword evidence="1" id="KW-0472">Membrane</keyword>
<keyword evidence="1" id="KW-1133">Transmembrane helix</keyword>
<keyword evidence="6" id="KW-1185">Reference proteome</keyword>
<feature type="domain" description="YdbS-like PH" evidence="2">
    <location>
        <begin position="75"/>
        <end position="147"/>
    </location>
</feature>
<evidence type="ECO:0000259" key="2">
    <source>
        <dbReference type="Pfam" id="PF03703"/>
    </source>
</evidence>
<organism evidence="4 5">
    <name type="scientific">Paenibacillus chitinolyticus</name>
    <dbReference type="NCBI Taxonomy" id="79263"/>
    <lineage>
        <taxon>Bacteria</taxon>
        <taxon>Bacillati</taxon>
        <taxon>Bacillota</taxon>
        <taxon>Bacilli</taxon>
        <taxon>Bacillales</taxon>
        <taxon>Paenibacillaceae</taxon>
        <taxon>Paenibacillus</taxon>
    </lineage>
</organism>
<dbReference type="PANTHER" id="PTHR34473">
    <property type="entry name" value="UPF0699 TRANSMEMBRANE PROTEIN YDBS"/>
    <property type="match status" value="1"/>
</dbReference>
<keyword evidence="1" id="KW-0812">Transmembrane</keyword>
<evidence type="ECO:0000313" key="5">
    <source>
        <dbReference type="Proteomes" id="UP000288943"/>
    </source>
</evidence>
<dbReference type="PANTHER" id="PTHR34473:SF2">
    <property type="entry name" value="UPF0699 TRANSMEMBRANE PROTEIN YDBT"/>
    <property type="match status" value="1"/>
</dbReference>
<accession>A0A410WXP4</accession>
<gene>
    <name evidence="3" type="ORF">M5X16_20735</name>
    <name evidence="4" type="ORF">PC41400_16510</name>
</gene>
<dbReference type="Pfam" id="PF03703">
    <property type="entry name" value="bPH_2"/>
    <property type="match status" value="1"/>
</dbReference>
<dbReference type="InterPro" id="IPR005182">
    <property type="entry name" value="YdbS-like_PH"/>
</dbReference>
<proteinExistence type="predicted"/>
<dbReference type="EMBL" id="CP026520">
    <property type="protein sequence ID" value="QAV19195.1"/>
    <property type="molecule type" value="Genomic_DNA"/>
</dbReference>
<sequence>MNRPLTRRLDRRFVTVSQISALLTNGILLLASLVYLTVAQSRDWLMPPGWIAVAVFAVSLVLFTFVIPQARFRLYAFEVTEEELEIRSGWIWITNILVPMVRVQHVELERGPLQRHYGIAELKIVTAATTHRIRGLSEDDAEALKHRLGVLARAVDEDE</sequence>
<dbReference type="Proteomes" id="UP001527202">
    <property type="component" value="Unassembled WGS sequence"/>
</dbReference>
<evidence type="ECO:0000313" key="4">
    <source>
        <dbReference type="EMBL" id="QAV19195.1"/>
    </source>
</evidence>
<evidence type="ECO:0000313" key="3">
    <source>
        <dbReference type="EMBL" id="MCY9598178.1"/>
    </source>
</evidence>